<feature type="region of interest" description="Disordered" evidence="3">
    <location>
        <begin position="788"/>
        <end position="851"/>
    </location>
</feature>
<keyword evidence="4" id="KW-0472">Membrane</keyword>
<dbReference type="Pfam" id="PF00005">
    <property type="entry name" value="ABC_tran"/>
    <property type="match status" value="1"/>
</dbReference>
<feature type="transmembrane region" description="Helical" evidence="4">
    <location>
        <begin position="734"/>
        <end position="759"/>
    </location>
</feature>
<feature type="domain" description="ABC transporter" evidence="5">
    <location>
        <begin position="404"/>
        <end position="675"/>
    </location>
</feature>
<evidence type="ECO:0000313" key="6">
    <source>
        <dbReference type="EMBL" id="SJL17825.1"/>
    </source>
</evidence>
<feature type="compositionally biased region" description="Low complexity" evidence="3">
    <location>
        <begin position="838"/>
        <end position="851"/>
    </location>
</feature>
<dbReference type="OMA" id="WESERFQ"/>
<dbReference type="GO" id="GO:0015421">
    <property type="term" value="F:ABC-type oligopeptide transporter activity"/>
    <property type="evidence" value="ECO:0007669"/>
    <property type="project" value="TreeGrafter"/>
</dbReference>
<feature type="compositionally biased region" description="Low complexity" evidence="3">
    <location>
        <begin position="716"/>
        <end position="727"/>
    </location>
</feature>
<name>A0A284SA36_ARMOS</name>
<dbReference type="Proteomes" id="UP000219338">
    <property type="component" value="Unassembled WGS sequence"/>
</dbReference>
<feature type="region of interest" description="Disordered" evidence="3">
    <location>
        <begin position="664"/>
        <end position="728"/>
    </location>
</feature>
<keyword evidence="4" id="KW-1133">Transmembrane helix</keyword>
<organism evidence="6 7">
    <name type="scientific">Armillaria ostoyae</name>
    <name type="common">Armillaria root rot fungus</name>
    <dbReference type="NCBI Taxonomy" id="47428"/>
    <lineage>
        <taxon>Eukaryota</taxon>
        <taxon>Fungi</taxon>
        <taxon>Dikarya</taxon>
        <taxon>Basidiomycota</taxon>
        <taxon>Agaricomycotina</taxon>
        <taxon>Agaricomycetes</taxon>
        <taxon>Agaricomycetidae</taxon>
        <taxon>Agaricales</taxon>
        <taxon>Marasmiineae</taxon>
        <taxon>Physalacriaceae</taxon>
        <taxon>Armillaria</taxon>
    </lineage>
</organism>
<proteinExistence type="predicted"/>
<dbReference type="InterPro" id="IPR003439">
    <property type="entry name" value="ABC_transporter-like_ATP-bd"/>
</dbReference>
<dbReference type="GO" id="GO:0016887">
    <property type="term" value="F:ATP hydrolysis activity"/>
    <property type="evidence" value="ECO:0007669"/>
    <property type="project" value="InterPro"/>
</dbReference>
<dbReference type="PANTHER" id="PTHR43394">
    <property type="entry name" value="ATP-DEPENDENT PERMEASE MDL1, MITOCHONDRIAL"/>
    <property type="match status" value="1"/>
</dbReference>
<dbReference type="InterPro" id="IPR027417">
    <property type="entry name" value="P-loop_NTPase"/>
</dbReference>
<evidence type="ECO:0000256" key="2">
    <source>
        <dbReference type="ARBA" id="ARBA00022840"/>
    </source>
</evidence>
<evidence type="ECO:0000256" key="4">
    <source>
        <dbReference type="SAM" id="Phobius"/>
    </source>
</evidence>
<dbReference type="InterPro" id="IPR039421">
    <property type="entry name" value="Type_1_exporter"/>
</dbReference>
<dbReference type="EMBL" id="FUEG01000049">
    <property type="protein sequence ID" value="SJL17825.1"/>
    <property type="molecule type" value="Genomic_DNA"/>
</dbReference>
<dbReference type="Gene3D" id="3.40.50.300">
    <property type="entry name" value="P-loop containing nucleotide triphosphate hydrolases"/>
    <property type="match status" value="1"/>
</dbReference>
<dbReference type="SMART" id="SM00382">
    <property type="entry name" value="AAA"/>
    <property type="match status" value="1"/>
</dbReference>
<dbReference type="SUPFAM" id="SSF52540">
    <property type="entry name" value="P-loop containing nucleoside triphosphate hydrolases"/>
    <property type="match status" value="1"/>
</dbReference>
<dbReference type="AlphaFoldDB" id="A0A284SA36"/>
<dbReference type="GO" id="GO:0005524">
    <property type="term" value="F:ATP binding"/>
    <property type="evidence" value="ECO:0007669"/>
    <property type="project" value="UniProtKB-KW"/>
</dbReference>
<evidence type="ECO:0000256" key="3">
    <source>
        <dbReference type="SAM" id="MobiDB-lite"/>
    </source>
</evidence>
<protein>
    <recommendedName>
        <fullName evidence="5">ABC transporter domain-containing protein</fullName>
    </recommendedName>
</protein>
<feature type="compositionally biased region" description="Polar residues" evidence="3">
    <location>
        <begin position="678"/>
        <end position="715"/>
    </location>
</feature>
<dbReference type="STRING" id="47428.A0A284SA36"/>
<keyword evidence="2" id="KW-0067">ATP-binding</keyword>
<evidence type="ECO:0000259" key="5">
    <source>
        <dbReference type="PROSITE" id="PS50893"/>
    </source>
</evidence>
<evidence type="ECO:0000256" key="1">
    <source>
        <dbReference type="ARBA" id="ARBA00022741"/>
    </source>
</evidence>
<accession>A0A284SA36</accession>
<keyword evidence="7" id="KW-1185">Reference proteome</keyword>
<dbReference type="OrthoDB" id="6500128at2759"/>
<reference evidence="7" key="1">
    <citation type="journal article" date="2017" name="Nat. Ecol. Evol.">
        <title>Genome expansion and lineage-specific genetic innovations in the forest pathogenic fungi Armillaria.</title>
        <authorList>
            <person name="Sipos G."/>
            <person name="Prasanna A.N."/>
            <person name="Walter M.C."/>
            <person name="O'Connor E."/>
            <person name="Balint B."/>
            <person name="Krizsan K."/>
            <person name="Kiss B."/>
            <person name="Hess J."/>
            <person name="Varga T."/>
            <person name="Slot J."/>
            <person name="Riley R."/>
            <person name="Boka B."/>
            <person name="Rigling D."/>
            <person name="Barry K."/>
            <person name="Lee J."/>
            <person name="Mihaltcheva S."/>
            <person name="LaButti K."/>
            <person name="Lipzen A."/>
            <person name="Waldron R."/>
            <person name="Moloney N.M."/>
            <person name="Sperisen C."/>
            <person name="Kredics L."/>
            <person name="Vagvoelgyi C."/>
            <person name="Patrignani A."/>
            <person name="Fitzpatrick D."/>
            <person name="Nagy I."/>
            <person name="Doyle S."/>
            <person name="Anderson J.B."/>
            <person name="Grigoriev I.V."/>
            <person name="Gueldener U."/>
            <person name="Muensterkoetter M."/>
            <person name="Nagy L.G."/>
        </authorList>
    </citation>
    <scope>NUCLEOTIDE SEQUENCE [LARGE SCALE GENOMIC DNA]</scope>
    <source>
        <strain evidence="7">C18/9</strain>
    </source>
</reference>
<keyword evidence="1" id="KW-0547">Nucleotide-binding</keyword>
<dbReference type="InterPro" id="IPR003593">
    <property type="entry name" value="AAA+_ATPase"/>
</dbReference>
<dbReference type="PANTHER" id="PTHR43394:SF1">
    <property type="entry name" value="ATP-BINDING CASSETTE SUB-FAMILY B MEMBER 10, MITOCHONDRIAL"/>
    <property type="match status" value="1"/>
</dbReference>
<dbReference type="PROSITE" id="PS50893">
    <property type="entry name" value="ABC_TRANSPORTER_2"/>
    <property type="match status" value="1"/>
</dbReference>
<keyword evidence="4" id="KW-0812">Transmembrane</keyword>
<gene>
    <name evidence="6" type="ORF">ARMOST_21389</name>
</gene>
<sequence>MLYRLNFSRLTVPKAKPATNNKRELETFQLGVWKVSILKSSLLDVRKQFLDLKDALQYVRRLAIDVYTLEPIVATLFVFNKLWSGVQSALLLYFSSQILRMVEIGLVHGTPDVSAIVKALAVRIFLVIFSAVLQWASERFQARLKTRITTHFELFLMQAQLRIDIPTSQEPRSKVRATSHDAWTSFTSIVEFMTDFSKALSQLVLIVEASRSTGSPLFTGLCITKPLFLAFTGRTLWSIPHIIHTDNEHRQRMKALNSMSSPGYRSEVLGSDIVNYIINEYRKAGQLLGNLSDEWAPLQYMIRTSPVWQIANDILGDMPIIYCAMVYILYPERLSLSSIAILQQSSQHLDWAIGYVVTNIHQFQRKYQNLKNVYDSSNITNTLVDGDIAYPNPSSEEKPKGMSFELHDLSFSYPGSQSTKPALSNINLSIKSGQMVVIVGSNGSGKSTILNLLSRFYDPTSEPESILADGIPISRYRMADLRRATATLTQDHSLFPLSLGENIGLGYAEKVKDAEMIDCAAQKGGASHCLKKLEWGKETRLSTDNEAYGSSLPNHPDHPLEAKLEKLQKNIKLSGGETQRIVAARTFMRFETGNLRFVAVDEPTSALDPEGEFALFDNLIRERQGKTMIFVTHRFGHLTKCADLVVCMKDGTIAEAGTHEELLERKGEHVPSEFVDSSAASGTETGEPYSSSTESVQMLSTANDPPIGPSNQSVKSTSTAPPNSNSTRRNHRTFIIIGAVLGSAVSLLLVFGGCVFLFIRRRRRRNLKYPLSPSPQIIPELYPDSPAVASAQKETREMSPYVGDGSQDAVEENPTGSPAEDEREKRHSIGTPLLIDTSESQSAQQQEAPQAVLGDVVAEVLRLRPRFSSS</sequence>
<evidence type="ECO:0000313" key="7">
    <source>
        <dbReference type="Proteomes" id="UP000219338"/>
    </source>
</evidence>